<evidence type="ECO:0000313" key="2">
    <source>
        <dbReference type="Proteomes" id="UP000242188"/>
    </source>
</evidence>
<keyword evidence="2" id="KW-1185">Reference proteome</keyword>
<dbReference type="InterPro" id="IPR033369">
    <property type="entry name" value="C19orf12"/>
</dbReference>
<proteinExistence type="predicted"/>
<comment type="caution">
    <text evidence="1">The sequence shown here is derived from an EMBL/GenBank/DDBJ whole genome shotgun (WGS) entry which is preliminary data.</text>
</comment>
<reference evidence="1 2" key="1">
    <citation type="journal article" date="2017" name="Nat. Ecol. Evol.">
        <title>Scallop genome provides insights into evolution of bilaterian karyotype and development.</title>
        <authorList>
            <person name="Wang S."/>
            <person name="Zhang J."/>
            <person name="Jiao W."/>
            <person name="Li J."/>
            <person name="Xun X."/>
            <person name="Sun Y."/>
            <person name="Guo X."/>
            <person name="Huan P."/>
            <person name="Dong B."/>
            <person name="Zhang L."/>
            <person name="Hu X."/>
            <person name="Sun X."/>
            <person name="Wang J."/>
            <person name="Zhao C."/>
            <person name="Wang Y."/>
            <person name="Wang D."/>
            <person name="Huang X."/>
            <person name="Wang R."/>
            <person name="Lv J."/>
            <person name="Li Y."/>
            <person name="Zhang Z."/>
            <person name="Liu B."/>
            <person name="Lu W."/>
            <person name="Hui Y."/>
            <person name="Liang J."/>
            <person name="Zhou Z."/>
            <person name="Hou R."/>
            <person name="Li X."/>
            <person name="Liu Y."/>
            <person name="Li H."/>
            <person name="Ning X."/>
            <person name="Lin Y."/>
            <person name="Zhao L."/>
            <person name="Xing Q."/>
            <person name="Dou J."/>
            <person name="Li Y."/>
            <person name="Mao J."/>
            <person name="Guo H."/>
            <person name="Dou H."/>
            <person name="Li T."/>
            <person name="Mu C."/>
            <person name="Jiang W."/>
            <person name="Fu Q."/>
            <person name="Fu X."/>
            <person name="Miao Y."/>
            <person name="Liu J."/>
            <person name="Yu Q."/>
            <person name="Li R."/>
            <person name="Liao H."/>
            <person name="Li X."/>
            <person name="Kong Y."/>
            <person name="Jiang Z."/>
            <person name="Chourrout D."/>
            <person name="Li R."/>
            <person name="Bao Z."/>
        </authorList>
    </citation>
    <scope>NUCLEOTIDE SEQUENCE [LARGE SCALE GENOMIC DNA]</scope>
    <source>
        <strain evidence="1 2">PY_sf001</strain>
    </source>
</reference>
<sequence>MAEGGGVDYKMYFGQLIEILETNPEMKRSAKGISKQEAYGAGGTAIGGVLFRAARALVGGIAGSLIGYISSDDYQRIIQIMINLSDSKKKELVNKVQELVGSVLKDALVQFVTSEENRTALIQLIRSH</sequence>
<dbReference type="Proteomes" id="UP000242188">
    <property type="component" value="Unassembled WGS sequence"/>
</dbReference>
<accession>A0A210QZB7</accession>
<dbReference type="OrthoDB" id="5805760at2759"/>
<evidence type="ECO:0000313" key="1">
    <source>
        <dbReference type="EMBL" id="OWF53981.1"/>
    </source>
</evidence>
<dbReference type="AlphaFoldDB" id="A0A210QZB7"/>
<dbReference type="Pfam" id="PF20721">
    <property type="entry name" value="C19orf12"/>
    <property type="match status" value="1"/>
</dbReference>
<protein>
    <submittedName>
        <fullName evidence="1">Uncharacterized protein</fullName>
    </submittedName>
</protein>
<name>A0A210QZB7_MIZYE</name>
<dbReference type="EMBL" id="NEDP02001165">
    <property type="protein sequence ID" value="OWF53981.1"/>
    <property type="molecule type" value="Genomic_DNA"/>
</dbReference>
<organism evidence="1 2">
    <name type="scientific">Mizuhopecten yessoensis</name>
    <name type="common">Japanese scallop</name>
    <name type="synonym">Patinopecten yessoensis</name>
    <dbReference type="NCBI Taxonomy" id="6573"/>
    <lineage>
        <taxon>Eukaryota</taxon>
        <taxon>Metazoa</taxon>
        <taxon>Spiralia</taxon>
        <taxon>Lophotrochozoa</taxon>
        <taxon>Mollusca</taxon>
        <taxon>Bivalvia</taxon>
        <taxon>Autobranchia</taxon>
        <taxon>Pteriomorphia</taxon>
        <taxon>Pectinida</taxon>
        <taxon>Pectinoidea</taxon>
        <taxon>Pectinidae</taxon>
        <taxon>Mizuhopecten</taxon>
    </lineage>
</organism>
<gene>
    <name evidence="1" type="ORF">KP79_PYT15336</name>
</gene>